<comment type="caution">
    <text evidence="1">The sequence shown here is derived from an EMBL/GenBank/DDBJ whole genome shotgun (WGS) entry which is preliminary data.</text>
</comment>
<proteinExistence type="predicted"/>
<organism evidence="1 2">
    <name type="scientific">Aureimonas ureilytica</name>
    <dbReference type="NCBI Taxonomy" id="401562"/>
    <lineage>
        <taxon>Bacteria</taxon>
        <taxon>Pseudomonadati</taxon>
        <taxon>Pseudomonadota</taxon>
        <taxon>Alphaproteobacteria</taxon>
        <taxon>Hyphomicrobiales</taxon>
        <taxon>Aurantimonadaceae</taxon>
        <taxon>Aureimonas</taxon>
    </lineage>
</organism>
<dbReference type="Pfam" id="PF10741">
    <property type="entry name" value="T2SSM_b"/>
    <property type="match status" value="1"/>
</dbReference>
<dbReference type="PATRIC" id="fig|401562.3.peg.2842"/>
<sequence length="188" mass="20236">MTALRLPASPLARRSIALLILLVLVWIVAPIFSGPLDRWRDNRAALETERLLTERLQRLEARRAAVSALAARPDAPLLVAADTASAGGRFSGRVFEAVPSEAMRLERIEMDTVDERPGAPMRARIAFTATQGGLQTFLAAIETRPPVLRVDDLTLASRREADGTILLSGTASLSGVALIRPVPAGKQP</sequence>
<dbReference type="Proteomes" id="UP000078272">
    <property type="component" value="Unassembled WGS sequence"/>
</dbReference>
<name>A0A175R5D5_9HYPH</name>
<evidence type="ECO:0008006" key="3">
    <source>
        <dbReference type="Google" id="ProtNLM"/>
    </source>
</evidence>
<dbReference type="NCBIfam" id="NF040576">
    <property type="entry name" value="T2SS_GspM_XpsM"/>
    <property type="match status" value="1"/>
</dbReference>
<evidence type="ECO:0000313" key="1">
    <source>
        <dbReference type="EMBL" id="KTQ91212.1"/>
    </source>
</evidence>
<reference evidence="1 2" key="1">
    <citation type="journal article" date="2016" name="Front. Microbiol.">
        <title>Genomic Resource of Rice Seed Associated Bacteria.</title>
        <authorList>
            <person name="Midha S."/>
            <person name="Bansal K."/>
            <person name="Sharma S."/>
            <person name="Kumar N."/>
            <person name="Patil P.P."/>
            <person name="Chaudhry V."/>
            <person name="Patil P.B."/>
        </authorList>
    </citation>
    <scope>NUCLEOTIDE SEQUENCE [LARGE SCALE GENOMIC DNA]</scope>
    <source>
        <strain evidence="1 2">NS226</strain>
    </source>
</reference>
<evidence type="ECO:0000313" key="2">
    <source>
        <dbReference type="Proteomes" id="UP000078272"/>
    </source>
</evidence>
<protein>
    <recommendedName>
        <fullName evidence="3">General secretion pathway protein GspM</fullName>
    </recommendedName>
</protein>
<dbReference type="AlphaFoldDB" id="A0A175R5D5"/>
<dbReference type="InterPro" id="IPR034756">
    <property type="entry name" value="T2SSM_b"/>
</dbReference>
<gene>
    <name evidence="1" type="ORF">NS226_15655</name>
</gene>
<dbReference type="EMBL" id="LDPZ01000034">
    <property type="protein sequence ID" value="KTQ91212.1"/>
    <property type="molecule type" value="Genomic_DNA"/>
</dbReference>
<accession>A0A175R5D5</accession>
<dbReference type="OrthoDB" id="10011099at2"/>
<dbReference type="STRING" id="401562.NS365_02815"/>
<dbReference type="RefSeq" id="WP_058635756.1">
    <property type="nucleotide sequence ID" value="NZ_LDPZ01000034.1"/>
</dbReference>